<dbReference type="EMBL" id="JACGWO010000008">
    <property type="protein sequence ID" value="KAK4420939.1"/>
    <property type="molecule type" value="Genomic_DNA"/>
</dbReference>
<sequence>MMTLTAVDGNPRLCRGRSNFRWDHILEPGADGQIGDNTTLMDSTDAIVGNAGGLTEALKSHVVLISPLAEGARYTRSEAFDTTLVNIPLCFCATATGRVPTPRQHWPKG</sequence>
<evidence type="ECO:0000313" key="1">
    <source>
        <dbReference type="EMBL" id="KAK4420939.1"/>
    </source>
</evidence>
<name>A0AAE1XZP8_9LAMI</name>
<reference evidence="1" key="1">
    <citation type="submission" date="2020-06" db="EMBL/GenBank/DDBJ databases">
        <authorList>
            <person name="Li T."/>
            <person name="Hu X."/>
            <person name="Zhang T."/>
            <person name="Song X."/>
            <person name="Zhang H."/>
            <person name="Dai N."/>
            <person name="Sheng W."/>
            <person name="Hou X."/>
            <person name="Wei L."/>
        </authorList>
    </citation>
    <scope>NUCLEOTIDE SEQUENCE</scope>
    <source>
        <strain evidence="1">3651</strain>
        <tissue evidence="1">Leaf</tissue>
    </source>
</reference>
<comment type="caution">
    <text evidence="1">The sequence shown here is derived from an EMBL/GenBank/DDBJ whole genome shotgun (WGS) entry which is preliminary data.</text>
</comment>
<keyword evidence="2" id="KW-1185">Reference proteome</keyword>
<evidence type="ECO:0000313" key="2">
    <source>
        <dbReference type="Proteomes" id="UP001293254"/>
    </source>
</evidence>
<protein>
    <submittedName>
        <fullName evidence="1">Uncharacterized protein</fullName>
    </submittedName>
</protein>
<accession>A0AAE1XZP8</accession>
<gene>
    <name evidence="1" type="ORF">Salat_2044400</name>
</gene>
<proteinExistence type="predicted"/>
<dbReference type="Proteomes" id="UP001293254">
    <property type="component" value="Unassembled WGS sequence"/>
</dbReference>
<organism evidence="1 2">
    <name type="scientific">Sesamum alatum</name>
    <dbReference type="NCBI Taxonomy" id="300844"/>
    <lineage>
        <taxon>Eukaryota</taxon>
        <taxon>Viridiplantae</taxon>
        <taxon>Streptophyta</taxon>
        <taxon>Embryophyta</taxon>
        <taxon>Tracheophyta</taxon>
        <taxon>Spermatophyta</taxon>
        <taxon>Magnoliopsida</taxon>
        <taxon>eudicotyledons</taxon>
        <taxon>Gunneridae</taxon>
        <taxon>Pentapetalae</taxon>
        <taxon>asterids</taxon>
        <taxon>lamiids</taxon>
        <taxon>Lamiales</taxon>
        <taxon>Pedaliaceae</taxon>
        <taxon>Sesamum</taxon>
    </lineage>
</organism>
<dbReference type="AlphaFoldDB" id="A0AAE1XZP8"/>
<reference evidence="1" key="2">
    <citation type="journal article" date="2024" name="Plant">
        <title>Genomic evolution and insights into agronomic trait innovations of Sesamum species.</title>
        <authorList>
            <person name="Miao H."/>
            <person name="Wang L."/>
            <person name="Qu L."/>
            <person name="Liu H."/>
            <person name="Sun Y."/>
            <person name="Le M."/>
            <person name="Wang Q."/>
            <person name="Wei S."/>
            <person name="Zheng Y."/>
            <person name="Lin W."/>
            <person name="Duan Y."/>
            <person name="Cao H."/>
            <person name="Xiong S."/>
            <person name="Wang X."/>
            <person name="Wei L."/>
            <person name="Li C."/>
            <person name="Ma Q."/>
            <person name="Ju M."/>
            <person name="Zhao R."/>
            <person name="Li G."/>
            <person name="Mu C."/>
            <person name="Tian Q."/>
            <person name="Mei H."/>
            <person name="Zhang T."/>
            <person name="Gao T."/>
            <person name="Zhang H."/>
        </authorList>
    </citation>
    <scope>NUCLEOTIDE SEQUENCE</scope>
    <source>
        <strain evidence="1">3651</strain>
    </source>
</reference>